<gene>
    <name evidence="10" type="ORF">TTHERM_00455250</name>
</gene>
<sequence length="694" mass="82016">MKSNILLNKLILISIFLSIHVCQEHGNLNIDIKTKQSPQIYPLKENELGGNTSTWNKTYVFQGMMINKNADKEVILELEIETPISSHNSIVFGLKKDSALYYNNETDTYNALQIDVRGYYMRKQFYRIEYQFKEDIGESDLIYVTIYQNTLNPQDLKYSLKMISTDQEAQKRCPFNCLNRGRCDYQQGRCLCFSGYVDYDCSKPSNFVMMQNQQYSENIQETMLINLEFDSNSLRNGKFYHIYNNQLDGFFYIQLSLTQESKQKLMNENNQQKSLEFYYTLDKQNLQGIGVADKKFAQLSKKIMLEEFLNSDDAIEIFLEEFHAQQKQIISEFGNQDQQMLLFGFRLNESGLINNQEPIKFHIKFVLKENINIANQSINFLNFFKENQVVSILLILLIILILILFSLIIFIKRNSLIIQQSQQQYQAAQLEKKLKKEEEFQKVFDLIYHFIFNEESKKKHWPHLFNQSQESIQNTNSEQPSCSICLCEFELEDEVRLTYCTHFFHSDCLKQWLKKQKNCPNCRNDLTEPCLQEKKKSPATFLRQIFRNRLGSIDKKNKKGYQQQIDEFGLNLQPTSSIPTHQVEKMETNNNKIIQTINLNQFTNFKYKSSENFYKQSQQNQKKRLYLKQNSIKHNSMTEIDEIENKDKFNDSIKYPSRKYLRQSSIESPQPVALSKFKLSVNLEMQKSKMNQQN</sequence>
<dbReference type="Gene3D" id="3.30.40.10">
    <property type="entry name" value="Zinc/RING finger domain, C3HC4 (zinc finger)"/>
    <property type="match status" value="1"/>
</dbReference>
<dbReference type="GeneID" id="7841017"/>
<dbReference type="eggNOG" id="KOG0800">
    <property type="taxonomic scope" value="Eukaryota"/>
</dbReference>
<keyword evidence="4" id="KW-0245">EGF-like domain</keyword>
<dbReference type="PROSITE" id="PS01186">
    <property type="entry name" value="EGF_2"/>
    <property type="match status" value="1"/>
</dbReference>
<dbReference type="InterPro" id="IPR001841">
    <property type="entry name" value="Znf_RING"/>
</dbReference>
<keyword evidence="6" id="KW-0472">Membrane</keyword>
<dbReference type="PANTHER" id="PTHR45798">
    <property type="entry name" value="RING-H2 FINGER PROTEIN ATL61-RELATED-RELATED"/>
    <property type="match status" value="1"/>
</dbReference>
<dbReference type="HOGENOM" id="CLU_397177_0_0_1"/>
<dbReference type="SUPFAM" id="SSF57850">
    <property type="entry name" value="RING/U-box"/>
    <property type="match status" value="1"/>
</dbReference>
<dbReference type="EMBL" id="GG662464">
    <property type="protein sequence ID" value="EAS03886.1"/>
    <property type="molecule type" value="Genomic_DNA"/>
</dbReference>
<dbReference type="CDD" id="cd16454">
    <property type="entry name" value="RING-H2_PA-TM-RING"/>
    <property type="match status" value="1"/>
</dbReference>
<feature type="chain" id="PRO_5003712480" evidence="7">
    <location>
        <begin position="25"/>
        <end position="694"/>
    </location>
</feature>
<feature type="transmembrane region" description="Helical" evidence="6">
    <location>
        <begin position="389"/>
        <end position="411"/>
    </location>
</feature>
<dbReference type="OrthoDB" id="8062037at2759"/>
<evidence type="ECO:0000256" key="5">
    <source>
        <dbReference type="PROSITE-ProRule" id="PRU00175"/>
    </source>
</evidence>
<dbReference type="PROSITE" id="PS50089">
    <property type="entry name" value="ZF_RING_2"/>
    <property type="match status" value="1"/>
</dbReference>
<feature type="signal peptide" evidence="7">
    <location>
        <begin position="1"/>
        <end position="24"/>
    </location>
</feature>
<dbReference type="GO" id="GO:0008270">
    <property type="term" value="F:zinc ion binding"/>
    <property type="evidence" value="ECO:0007669"/>
    <property type="project" value="UniProtKB-KW"/>
</dbReference>
<feature type="domain" description="RING-type" evidence="9">
    <location>
        <begin position="482"/>
        <end position="523"/>
    </location>
</feature>
<evidence type="ECO:0000259" key="8">
    <source>
        <dbReference type="PROSITE" id="PS50026"/>
    </source>
</evidence>
<name>I7MI46_TETTS</name>
<evidence type="ECO:0000256" key="2">
    <source>
        <dbReference type="ARBA" id="ARBA00022771"/>
    </source>
</evidence>
<proteinExistence type="predicted"/>
<dbReference type="RefSeq" id="XP_001024131.1">
    <property type="nucleotide sequence ID" value="XM_001024131.3"/>
</dbReference>
<dbReference type="AlphaFoldDB" id="I7MI46"/>
<dbReference type="Pfam" id="PF13639">
    <property type="entry name" value="zf-RING_2"/>
    <property type="match status" value="1"/>
</dbReference>
<comment type="caution">
    <text evidence="4">Lacks conserved residue(s) required for the propagation of feature annotation.</text>
</comment>
<keyword evidence="1" id="KW-0479">Metal-binding</keyword>
<protein>
    <submittedName>
        <fullName evidence="10">C3HC4 type (RING finger) zinc finger protein</fullName>
    </submittedName>
</protein>
<dbReference type="PROSITE" id="PS50096">
    <property type="entry name" value="IQ"/>
    <property type="match status" value="1"/>
</dbReference>
<dbReference type="KEGG" id="tet:TTHERM_00455250"/>
<dbReference type="PANTHER" id="PTHR45798:SF97">
    <property type="entry name" value="ALCOHOL-SENSITIVE RING FINGER PROTEIN 1"/>
    <property type="match status" value="1"/>
</dbReference>
<dbReference type="Proteomes" id="UP000009168">
    <property type="component" value="Unassembled WGS sequence"/>
</dbReference>
<feature type="disulfide bond" evidence="4">
    <location>
        <begin position="192"/>
        <end position="201"/>
    </location>
</feature>
<evidence type="ECO:0000256" key="1">
    <source>
        <dbReference type="ARBA" id="ARBA00022723"/>
    </source>
</evidence>
<feature type="disulfide bond" evidence="4">
    <location>
        <begin position="173"/>
        <end position="183"/>
    </location>
</feature>
<dbReference type="InterPro" id="IPR013083">
    <property type="entry name" value="Znf_RING/FYVE/PHD"/>
</dbReference>
<organism evidence="10 11">
    <name type="scientific">Tetrahymena thermophila (strain SB210)</name>
    <dbReference type="NCBI Taxonomy" id="312017"/>
    <lineage>
        <taxon>Eukaryota</taxon>
        <taxon>Sar</taxon>
        <taxon>Alveolata</taxon>
        <taxon>Ciliophora</taxon>
        <taxon>Intramacronucleata</taxon>
        <taxon>Oligohymenophorea</taxon>
        <taxon>Hymenostomatida</taxon>
        <taxon>Tetrahymenina</taxon>
        <taxon>Tetrahymenidae</taxon>
        <taxon>Tetrahymena</taxon>
    </lineage>
</organism>
<keyword evidence="6" id="KW-0812">Transmembrane</keyword>
<dbReference type="OMA" id="AYQMIQI"/>
<dbReference type="InterPro" id="IPR000742">
    <property type="entry name" value="EGF"/>
</dbReference>
<evidence type="ECO:0000256" key="4">
    <source>
        <dbReference type="PROSITE-ProRule" id="PRU00076"/>
    </source>
</evidence>
<dbReference type="SMART" id="SM00184">
    <property type="entry name" value="RING"/>
    <property type="match status" value="1"/>
</dbReference>
<dbReference type="Gene3D" id="2.60.120.260">
    <property type="entry name" value="Galactose-binding domain-like"/>
    <property type="match status" value="1"/>
</dbReference>
<keyword evidence="7" id="KW-0732">Signal</keyword>
<evidence type="ECO:0000259" key="9">
    <source>
        <dbReference type="PROSITE" id="PS50089"/>
    </source>
</evidence>
<evidence type="ECO:0000256" key="3">
    <source>
        <dbReference type="ARBA" id="ARBA00022833"/>
    </source>
</evidence>
<keyword evidence="4" id="KW-1015">Disulfide bond</keyword>
<evidence type="ECO:0000256" key="6">
    <source>
        <dbReference type="SAM" id="Phobius"/>
    </source>
</evidence>
<keyword evidence="2 5" id="KW-0863">Zinc-finger</keyword>
<keyword evidence="3" id="KW-0862">Zinc</keyword>
<evidence type="ECO:0000256" key="7">
    <source>
        <dbReference type="SAM" id="SignalP"/>
    </source>
</evidence>
<evidence type="ECO:0000313" key="10">
    <source>
        <dbReference type="EMBL" id="EAS03886.1"/>
    </source>
</evidence>
<dbReference type="InParanoid" id="I7MI46"/>
<dbReference type="PROSITE" id="PS50026">
    <property type="entry name" value="EGF_3"/>
    <property type="match status" value="1"/>
</dbReference>
<dbReference type="InterPro" id="IPR052788">
    <property type="entry name" value="RING-type_E3_ligase_ATL"/>
</dbReference>
<keyword evidence="6" id="KW-1133">Transmembrane helix</keyword>
<keyword evidence="11" id="KW-1185">Reference proteome</keyword>
<reference evidence="11" key="1">
    <citation type="journal article" date="2006" name="PLoS Biol.">
        <title>Macronuclear genome sequence of the ciliate Tetrahymena thermophila, a model eukaryote.</title>
        <authorList>
            <person name="Eisen J.A."/>
            <person name="Coyne R.S."/>
            <person name="Wu M."/>
            <person name="Wu D."/>
            <person name="Thiagarajan M."/>
            <person name="Wortman J.R."/>
            <person name="Badger J.H."/>
            <person name="Ren Q."/>
            <person name="Amedeo P."/>
            <person name="Jones K.M."/>
            <person name="Tallon L.J."/>
            <person name="Delcher A.L."/>
            <person name="Salzberg S.L."/>
            <person name="Silva J.C."/>
            <person name="Haas B.J."/>
            <person name="Majoros W.H."/>
            <person name="Farzad M."/>
            <person name="Carlton J.M."/>
            <person name="Smith R.K. Jr."/>
            <person name="Garg J."/>
            <person name="Pearlman R.E."/>
            <person name="Karrer K.M."/>
            <person name="Sun L."/>
            <person name="Manning G."/>
            <person name="Elde N.C."/>
            <person name="Turkewitz A.P."/>
            <person name="Asai D.J."/>
            <person name="Wilkes D.E."/>
            <person name="Wang Y."/>
            <person name="Cai H."/>
            <person name="Collins K."/>
            <person name="Stewart B.A."/>
            <person name="Lee S.R."/>
            <person name="Wilamowska K."/>
            <person name="Weinberg Z."/>
            <person name="Ruzzo W.L."/>
            <person name="Wloga D."/>
            <person name="Gaertig J."/>
            <person name="Frankel J."/>
            <person name="Tsao C.-C."/>
            <person name="Gorovsky M.A."/>
            <person name="Keeling P.J."/>
            <person name="Waller R.F."/>
            <person name="Patron N.J."/>
            <person name="Cherry J.M."/>
            <person name="Stover N.A."/>
            <person name="Krieger C.J."/>
            <person name="del Toro C."/>
            <person name="Ryder H.F."/>
            <person name="Williamson S.C."/>
            <person name="Barbeau R.A."/>
            <person name="Hamilton E.P."/>
            <person name="Orias E."/>
        </authorList>
    </citation>
    <scope>NUCLEOTIDE SEQUENCE [LARGE SCALE GENOMIC DNA]</scope>
    <source>
        <strain evidence="11">SB210</strain>
    </source>
</reference>
<accession>I7MI46</accession>
<feature type="domain" description="EGF-like" evidence="8">
    <location>
        <begin position="169"/>
        <end position="202"/>
    </location>
</feature>
<dbReference type="STRING" id="312017.I7MI46"/>
<evidence type="ECO:0000313" key="11">
    <source>
        <dbReference type="Proteomes" id="UP000009168"/>
    </source>
</evidence>